<reference evidence="2 3" key="1">
    <citation type="submission" date="2019-07" db="EMBL/GenBank/DDBJ databases">
        <title>Genomic Encyclopedia of Type Strains, Phase III (KMG-III): the genomes of soil and plant-associated and newly described type strains.</title>
        <authorList>
            <person name="Whitman W."/>
        </authorList>
    </citation>
    <scope>NUCLEOTIDE SEQUENCE [LARGE SCALE GENOMIC DNA]</scope>
    <source>
        <strain evidence="2 3">BL24</strain>
    </source>
</reference>
<dbReference type="Proteomes" id="UP000323257">
    <property type="component" value="Unassembled WGS sequence"/>
</dbReference>
<dbReference type="Gene3D" id="2.40.128.690">
    <property type="entry name" value="YycH protein, domain 3-like"/>
    <property type="match status" value="1"/>
</dbReference>
<evidence type="ECO:0000259" key="1">
    <source>
        <dbReference type="Pfam" id="PF09648"/>
    </source>
</evidence>
<dbReference type="GO" id="GO:0016020">
    <property type="term" value="C:membrane"/>
    <property type="evidence" value="ECO:0007669"/>
    <property type="project" value="InterPro"/>
</dbReference>
<evidence type="ECO:0000313" key="2">
    <source>
        <dbReference type="EMBL" id="TYP75370.1"/>
    </source>
</evidence>
<evidence type="ECO:0000313" key="3">
    <source>
        <dbReference type="Proteomes" id="UP000323257"/>
    </source>
</evidence>
<gene>
    <name evidence="2" type="ORF">BCM02_10446</name>
</gene>
<sequence length="250" mass="27888">MDWRRAKSVLILAFLLLNVALGYQLWSSYGEGFSASADVNDLPPETLAVIQEKRISVQANIPAETPELRDLTYRAEAPLGSGERTMLKKPVASKAVYNEQELRQALGGEIPGLAQYQFDQSVSRDGVDGVFVLYRMIDGRPMFDVKLELFYSNQRIVAYRQDRIELLPAEQSQKQEVLPATKAAASLIDRNYLPVGAVIKEIKLGYHHGQIFDSQTQVSAPSWRVLLEDGTAYYVYAISGEVVTGKEEGQ</sequence>
<protein>
    <submittedName>
        <fullName evidence="2">Regulatory protein YycI of two-component signal transduction system YycFG</fullName>
    </submittedName>
</protein>
<organism evidence="2 3">
    <name type="scientific">Paenibacillus methanolicus</name>
    <dbReference type="NCBI Taxonomy" id="582686"/>
    <lineage>
        <taxon>Bacteria</taxon>
        <taxon>Bacillati</taxon>
        <taxon>Bacillota</taxon>
        <taxon>Bacilli</taxon>
        <taxon>Bacillales</taxon>
        <taxon>Paenibacillaceae</taxon>
        <taxon>Paenibacillus</taxon>
    </lineage>
</organism>
<keyword evidence="3" id="KW-1185">Reference proteome</keyword>
<dbReference type="Pfam" id="PF09648">
    <property type="entry name" value="YycI"/>
    <property type="match status" value="1"/>
</dbReference>
<dbReference type="AlphaFoldDB" id="A0A5S5CAK5"/>
<proteinExistence type="predicted"/>
<comment type="caution">
    <text evidence="2">The sequence shown here is derived from an EMBL/GenBank/DDBJ whole genome shotgun (WGS) entry which is preliminary data.</text>
</comment>
<feature type="domain" description="Regulatory protein YycH-like" evidence="1">
    <location>
        <begin position="71"/>
        <end position="237"/>
    </location>
</feature>
<accession>A0A5S5CAK5</accession>
<dbReference type="InterPro" id="IPR018604">
    <property type="entry name" value="YycI-like"/>
</dbReference>
<dbReference type="EMBL" id="VNHS01000004">
    <property type="protein sequence ID" value="TYP75370.1"/>
    <property type="molecule type" value="Genomic_DNA"/>
</dbReference>
<dbReference type="RefSeq" id="WP_148929315.1">
    <property type="nucleotide sequence ID" value="NZ_VNHS01000004.1"/>
</dbReference>
<dbReference type="OrthoDB" id="2388036at2"/>
<name>A0A5S5CAK5_9BACL</name>